<organism evidence="1 2">
    <name type="scientific">Zoogloea oleivorans</name>
    <dbReference type="NCBI Taxonomy" id="1552750"/>
    <lineage>
        <taxon>Bacteria</taxon>
        <taxon>Pseudomonadati</taxon>
        <taxon>Pseudomonadota</taxon>
        <taxon>Betaproteobacteria</taxon>
        <taxon>Rhodocyclales</taxon>
        <taxon>Zoogloeaceae</taxon>
        <taxon>Zoogloea</taxon>
    </lineage>
</organism>
<evidence type="ECO:0000313" key="1">
    <source>
        <dbReference type="EMBL" id="TYC54630.1"/>
    </source>
</evidence>
<reference evidence="1 2" key="1">
    <citation type="submission" date="2019-01" db="EMBL/GenBank/DDBJ databases">
        <title>Zoogloea oleivorans genome sequencing and assembly.</title>
        <authorList>
            <person name="Tancsics A."/>
            <person name="Farkas M."/>
            <person name="Kriszt B."/>
            <person name="Maroti G."/>
            <person name="Horvath B."/>
        </authorList>
    </citation>
    <scope>NUCLEOTIDE SEQUENCE [LARGE SCALE GENOMIC DNA]</scope>
    <source>
        <strain evidence="1 2">Buc</strain>
    </source>
</reference>
<proteinExistence type="predicted"/>
<accession>A0A6C2CK46</accession>
<dbReference type="OrthoDB" id="6980387at2"/>
<dbReference type="Proteomes" id="UP000389128">
    <property type="component" value="Unassembled WGS sequence"/>
</dbReference>
<comment type="caution">
    <text evidence="1">The sequence shown here is derived from an EMBL/GenBank/DDBJ whole genome shotgun (WGS) entry which is preliminary data.</text>
</comment>
<keyword evidence="2" id="KW-1185">Reference proteome</keyword>
<name>A0A6C2CK46_9RHOO</name>
<dbReference type="RefSeq" id="WP_148580532.1">
    <property type="nucleotide sequence ID" value="NZ_SDKK01000018.1"/>
</dbReference>
<dbReference type="AlphaFoldDB" id="A0A6C2CK46"/>
<gene>
    <name evidence="1" type="ORF">ETQ85_18335</name>
</gene>
<evidence type="ECO:0008006" key="3">
    <source>
        <dbReference type="Google" id="ProtNLM"/>
    </source>
</evidence>
<sequence>MSEVQTSHTLESIQFEFDCLIENLSRVLKEIKPRTNILNTKLGAIKKDLANLDGLDGESLAKITEIAIKYNAINNIFLHKVDYNKHDLAKIIEGKSNYAQDSDESYNDHFFELSMGVRFLLALKEKNPNTKISLDGVCDVIVNDTIAIECKYIHSPSGLVKNVRKAKKQIEERVSKSQAKFGFIALDLSHICPRENIKEFANYTFGKFAANYETLESKGRIKDDILKEILNNNYFYKILSSYISAEIETSLYSELGFSYDLGQKALAIIFQSINSFAFEYKGKVLPLTTRGMTYFLNPALKNKSALDVKKFIHGLAVGV</sequence>
<protein>
    <recommendedName>
        <fullName evidence="3">Restriction endonuclease</fullName>
    </recommendedName>
</protein>
<dbReference type="EMBL" id="SDKK01000018">
    <property type="protein sequence ID" value="TYC54630.1"/>
    <property type="molecule type" value="Genomic_DNA"/>
</dbReference>
<evidence type="ECO:0000313" key="2">
    <source>
        <dbReference type="Proteomes" id="UP000389128"/>
    </source>
</evidence>